<feature type="transmembrane region" description="Helical" evidence="1">
    <location>
        <begin position="6"/>
        <end position="32"/>
    </location>
</feature>
<evidence type="ECO:0000313" key="4">
    <source>
        <dbReference type="Proteomes" id="UP000215914"/>
    </source>
</evidence>
<sequence>MYKVYLGYFTTTCLNFNVVCTVSLYLYACLLLRVSQRQSFILFVRHVAANGSCRIYS</sequence>
<reference evidence="2 4" key="1">
    <citation type="journal article" date="2017" name="Nature">
        <title>The sunflower genome provides insights into oil metabolism, flowering and Asterid evolution.</title>
        <authorList>
            <person name="Badouin H."/>
            <person name="Gouzy J."/>
            <person name="Grassa C.J."/>
            <person name="Murat F."/>
            <person name="Staton S.E."/>
            <person name="Cottret L."/>
            <person name="Lelandais-Briere C."/>
            <person name="Owens G.L."/>
            <person name="Carrere S."/>
            <person name="Mayjonade B."/>
            <person name="Legrand L."/>
            <person name="Gill N."/>
            <person name="Kane N.C."/>
            <person name="Bowers J.E."/>
            <person name="Hubner S."/>
            <person name="Bellec A."/>
            <person name="Berard A."/>
            <person name="Berges H."/>
            <person name="Blanchet N."/>
            <person name="Boniface M.C."/>
            <person name="Brunel D."/>
            <person name="Catrice O."/>
            <person name="Chaidir N."/>
            <person name="Claudel C."/>
            <person name="Donnadieu C."/>
            <person name="Faraut T."/>
            <person name="Fievet G."/>
            <person name="Helmstetter N."/>
            <person name="King M."/>
            <person name="Knapp S.J."/>
            <person name="Lai Z."/>
            <person name="Le Paslier M.C."/>
            <person name="Lippi Y."/>
            <person name="Lorenzon L."/>
            <person name="Mandel J.R."/>
            <person name="Marage G."/>
            <person name="Marchand G."/>
            <person name="Marquand E."/>
            <person name="Bret-Mestries E."/>
            <person name="Morien E."/>
            <person name="Nambeesan S."/>
            <person name="Nguyen T."/>
            <person name="Pegot-Espagnet P."/>
            <person name="Pouilly N."/>
            <person name="Raftis F."/>
            <person name="Sallet E."/>
            <person name="Schiex T."/>
            <person name="Thomas J."/>
            <person name="Vandecasteele C."/>
            <person name="Vares D."/>
            <person name="Vear F."/>
            <person name="Vautrin S."/>
            <person name="Crespi M."/>
            <person name="Mangin B."/>
            <person name="Burke J.M."/>
            <person name="Salse J."/>
            <person name="Munos S."/>
            <person name="Vincourt P."/>
            <person name="Rieseberg L.H."/>
            <person name="Langlade N.B."/>
        </authorList>
    </citation>
    <scope>NUCLEOTIDE SEQUENCE [LARGE SCALE GENOMIC DNA]</scope>
    <source>
        <strain evidence="4">cv. SF193</strain>
        <tissue evidence="2">Leaves</tissue>
    </source>
</reference>
<accession>A0A251T2A3</accession>
<dbReference type="Proteomes" id="UP000215914">
    <property type="component" value="Chromosome 12"/>
</dbReference>
<keyword evidence="1" id="KW-1133">Transmembrane helix</keyword>
<keyword evidence="1" id="KW-0472">Membrane</keyword>
<keyword evidence="4" id="KW-1185">Reference proteome</keyword>
<organism evidence="3 4">
    <name type="scientific">Helianthus annuus</name>
    <name type="common">Common sunflower</name>
    <dbReference type="NCBI Taxonomy" id="4232"/>
    <lineage>
        <taxon>Eukaryota</taxon>
        <taxon>Viridiplantae</taxon>
        <taxon>Streptophyta</taxon>
        <taxon>Embryophyta</taxon>
        <taxon>Tracheophyta</taxon>
        <taxon>Spermatophyta</taxon>
        <taxon>Magnoliopsida</taxon>
        <taxon>eudicotyledons</taxon>
        <taxon>Gunneridae</taxon>
        <taxon>Pentapetalae</taxon>
        <taxon>asterids</taxon>
        <taxon>campanulids</taxon>
        <taxon>Asterales</taxon>
        <taxon>Asteraceae</taxon>
        <taxon>Asteroideae</taxon>
        <taxon>Heliantheae alliance</taxon>
        <taxon>Heliantheae</taxon>
        <taxon>Helianthus</taxon>
    </lineage>
</organism>
<name>A0A251T2A3_HELAN</name>
<gene>
    <name evidence="3" type="ORF">HannXRQ_Chr12g0366351</name>
    <name evidence="2" type="ORF">HanXRQr2_Chr12g0538021</name>
</gene>
<dbReference type="Gramene" id="mRNA:HanXRQr2_Chr12g0538021">
    <property type="protein sequence ID" value="CDS:HanXRQr2_Chr12g0538021.1"/>
    <property type="gene ID" value="HanXRQr2_Chr12g0538021"/>
</dbReference>
<dbReference type="InParanoid" id="A0A251T2A3"/>
<dbReference type="EMBL" id="CM007901">
    <property type="protein sequence ID" value="OTG04792.1"/>
    <property type="molecule type" value="Genomic_DNA"/>
</dbReference>
<dbReference type="AlphaFoldDB" id="A0A251T2A3"/>
<evidence type="ECO:0000313" key="3">
    <source>
        <dbReference type="EMBL" id="OTG04792.1"/>
    </source>
</evidence>
<reference evidence="2" key="3">
    <citation type="submission" date="2020-06" db="EMBL/GenBank/DDBJ databases">
        <title>Helianthus annuus Genome sequencing and assembly Release 2.</title>
        <authorList>
            <person name="Gouzy J."/>
            <person name="Langlade N."/>
            <person name="Munos S."/>
        </authorList>
    </citation>
    <scope>NUCLEOTIDE SEQUENCE</scope>
    <source>
        <tissue evidence="2">Leaves</tissue>
    </source>
</reference>
<evidence type="ECO:0000313" key="2">
    <source>
        <dbReference type="EMBL" id="KAF5777637.1"/>
    </source>
</evidence>
<protein>
    <submittedName>
        <fullName evidence="3">Uncharacterized protein</fullName>
    </submittedName>
</protein>
<evidence type="ECO:0000256" key="1">
    <source>
        <dbReference type="SAM" id="Phobius"/>
    </source>
</evidence>
<keyword evidence="1" id="KW-0812">Transmembrane</keyword>
<proteinExistence type="predicted"/>
<reference evidence="3" key="2">
    <citation type="submission" date="2017-02" db="EMBL/GenBank/DDBJ databases">
        <title>Sunflower complete genome.</title>
        <authorList>
            <person name="Langlade N."/>
            <person name="Munos S."/>
        </authorList>
    </citation>
    <scope>NUCLEOTIDE SEQUENCE [LARGE SCALE GENOMIC DNA]</scope>
    <source>
        <tissue evidence="3">Leaves</tissue>
    </source>
</reference>
<dbReference type="EMBL" id="MNCJ02000327">
    <property type="protein sequence ID" value="KAF5777637.1"/>
    <property type="molecule type" value="Genomic_DNA"/>
</dbReference>